<sequence>MASTAATRRTATALGRRATLACSRSFFSLPTGFPSPFGSASSKPAPERKGTLVKEGGIWVYREDKVMPKTDGTSYSPAQLYSVIADVDSYQSFLPFTTSSRVLTSAAIGPDGSRRDRPVAEKGWLRPGSGERWEMDAELRIGAMGFEEGYISRVEAEKERWVKATSKDASMFRHLATIWSFAPTQTSQPSNPQTKVNLYLAYAFASPIHAAAIQTVWDKVSALMVEKFEQRVKQVHGGSR</sequence>
<organism evidence="5 6">
    <name type="scientific">Rhodotorula taiwanensis</name>
    <dbReference type="NCBI Taxonomy" id="741276"/>
    <lineage>
        <taxon>Eukaryota</taxon>
        <taxon>Fungi</taxon>
        <taxon>Dikarya</taxon>
        <taxon>Basidiomycota</taxon>
        <taxon>Pucciniomycotina</taxon>
        <taxon>Microbotryomycetes</taxon>
        <taxon>Sporidiobolales</taxon>
        <taxon>Sporidiobolaceae</taxon>
        <taxon>Rhodotorula</taxon>
    </lineage>
</organism>
<dbReference type="Proteomes" id="UP000237144">
    <property type="component" value="Unassembled WGS sequence"/>
</dbReference>
<dbReference type="InterPro" id="IPR005031">
    <property type="entry name" value="COQ10_START"/>
</dbReference>
<dbReference type="Gene3D" id="3.30.530.20">
    <property type="match status" value="1"/>
</dbReference>
<evidence type="ECO:0000313" key="5">
    <source>
        <dbReference type="EMBL" id="POY76033.1"/>
    </source>
</evidence>
<name>A0A2S5BH09_9BASI</name>
<evidence type="ECO:0000259" key="4">
    <source>
        <dbReference type="Pfam" id="PF03364"/>
    </source>
</evidence>
<dbReference type="STRING" id="741276.A0A2S5BH09"/>
<reference evidence="5 6" key="1">
    <citation type="journal article" date="2018" name="Front. Microbiol.">
        <title>Prospects for Fungal Bioremediation of Acidic Radioactive Waste Sites: Characterization and Genome Sequence of Rhodotorula taiwanensis MD1149.</title>
        <authorList>
            <person name="Tkavc R."/>
            <person name="Matrosova V.Y."/>
            <person name="Grichenko O.E."/>
            <person name="Gostincar C."/>
            <person name="Volpe R.P."/>
            <person name="Klimenkova P."/>
            <person name="Gaidamakova E.K."/>
            <person name="Zhou C.E."/>
            <person name="Stewart B.J."/>
            <person name="Lyman M.G."/>
            <person name="Malfatti S.A."/>
            <person name="Rubinfeld B."/>
            <person name="Courtot M."/>
            <person name="Singh J."/>
            <person name="Dalgard C.L."/>
            <person name="Hamilton T."/>
            <person name="Frey K.G."/>
            <person name="Gunde-Cimerman N."/>
            <person name="Dugan L."/>
            <person name="Daly M.J."/>
        </authorList>
    </citation>
    <scope>NUCLEOTIDE SEQUENCE [LARGE SCALE GENOMIC DNA]</scope>
    <source>
        <strain evidence="5 6">MD1149</strain>
    </source>
</reference>
<dbReference type="OrthoDB" id="292693at2759"/>
<dbReference type="EMBL" id="PJQD01000008">
    <property type="protein sequence ID" value="POY76033.1"/>
    <property type="molecule type" value="Genomic_DNA"/>
</dbReference>
<protein>
    <recommendedName>
        <fullName evidence="4">Coenzyme Q-binding protein COQ10 START domain-containing protein</fullName>
    </recommendedName>
</protein>
<dbReference type="CDD" id="cd07813">
    <property type="entry name" value="COQ10p_like"/>
    <property type="match status" value="1"/>
</dbReference>
<dbReference type="SUPFAM" id="SSF55961">
    <property type="entry name" value="Bet v1-like"/>
    <property type="match status" value="1"/>
</dbReference>
<comment type="caution">
    <text evidence="5">The sequence shown here is derived from an EMBL/GenBank/DDBJ whole genome shotgun (WGS) entry which is preliminary data.</text>
</comment>
<dbReference type="GO" id="GO:0045333">
    <property type="term" value="P:cellular respiration"/>
    <property type="evidence" value="ECO:0007669"/>
    <property type="project" value="InterPro"/>
</dbReference>
<evidence type="ECO:0000256" key="1">
    <source>
        <dbReference type="ARBA" id="ARBA00006885"/>
    </source>
</evidence>
<feature type="domain" description="Coenzyme Q-binding protein COQ10 START" evidence="4">
    <location>
        <begin position="74"/>
        <end position="229"/>
    </location>
</feature>
<evidence type="ECO:0000256" key="3">
    <source>
        <dbReference type="ARBA" id="ARBA00024947"/>
    </source>
</evidence>
<evidence type="ECO:0000313" key="6">
    <source>
        <dbReference type="Proteomes" id="UP000237144"/>
    </source>
</evidence>
<comment type="function">
    <text evidence="3">Required for the function of coenzyme Q in the respiratory chain. May serve as a chaperone or may be involved in the transport of Q6 from its site of synthesis to the catalytic sites of the respiratory complexes.</text>
</comment>
<dbReference type="AlphaFoldDB" id="A0A2S5BH09"/>
<evidence type="ECO:0000256" key="2">
    <source>
        <dbReference type="ARBA" id="ARBA00011814"/>
    </source>
</evidence>
<dbReference type="PANTHER" id="PTHR12901">
    <property type="entry name" value="SPERM PROTEIN HOMOLOG"/>
    <property type="match status" value="1"/>
</dbReference>
<proteinExistence type="inferred from homology"/>
<dbReference type="GO" id="GO:0048039">
    <property type="term" value="F:ubiquinone binding"/>
    <property type="evidence" value="ECO:0007669"/>
    <property type="project" value="InterPro"/>
</dbReference>
<comment type="similarity">
    <text evidence="1">Belongs to the COQ10 family.</text>
</comment>
<accession>A0A2S5BH09</accession>
<dbReference type="GO" id="GO:0005739">
    <property type="term" value="C:mitochondrion"/>
    <property type="evidence" value="ECO:0007669"/>
    <property type="project" value="TreeGrafter"/>
</dbReference>
<dbReference type="Pfam" id="PF03364">
    <property type="entry name" value="Polyketide_cyc"/>
    <property type="match status" value="1"/>
</dbReference>
<keyword evidence="6" id="KW-1185">Reference proteome</keyword>
<dbReference type="PANTHER" id="PTHR12901:SF10">
    <property type="entry name" value="COENZYME Q-BINDING PROTEIN COQ10, MITOCHONDRIAL"/>
    <property type="match status" value="1"/>
</dbReference>
<comment type="subunit">
    <text evidence="2">Interacts with coenzyme Q.</text>
</comment>
<gene>
    <name evidence="5" type="ORF">BMF94_0756</name>
</gene>
<dbReference type="InterPro" id="IPR044996">
    <property type="entry name" value="COQ10-like"/>
</dbReference>
<dbReference type="InterPro" id="IPR023393">
    <property type="entry name" value="START-like_dom_sf"/>
</dbReference>